<gene>
    <name evidence="1" type="ORF">RRG08_034132</name>
</gene>
<sequence length="109" mass="11752">MGEDITSLVIDGTPQRACAANSKVARASEALPPLVAGGDSNHHQLVQAPSDCPNLTNLRGSSMFESLTLDQPDLSLERSSWPEDWRRDAISRLIRCPGDPATSLISPDR</sequence>
<proteinExistence type="predicted"/>
<comment type="caution">
    <text evidence="1">The sequence shown here is derived from an EMBL/GenBank/DDBJ whole genome shotgun (WGS) entry which is preliminary data.</text>
</comment>
<protein>
    <submittedName>
        <fullName evidence="1">Uncharacterized protein</fullName>
    </submittedName>
</protein>
<evidence type="ECO:0000313" key="2">
    <source>
        <dbReference type="Proteomes" id="UP001283361"/>
    </source>
</evidence>
<name>A0AAE0ZLR9_9GAST</name>
<dbReference type="AlphaFoldDB" id="A0AAE0ZLR9"/>
<accession>A0AAE0ZLR9</accession>
<evidence type="ECO:0000313" key="1">
    <source>
        <dbReference type="EMBL" id="KAK3771116.1"/>
    </source>
</evidence>
<organism evidence="1 2">
    <name type="scientific">Elysia crispata</name>
    <name type="common">lettuce slug</name>
    <dbReference type="NCBI Taxonomy" id="231223"/>
    <lineage>
        <taxon>Eukaryota</taxon>
        <taxon>Metazoa</taxon>
        <taxon>Spiralia</taxon>
        <taxon>Lophotrochozoa</taxon>
        <taxon>Mollusca</taxon>
        <taxon>Gastropoda</taxon>
        <taxon>Heterobranchia</taxon>
        <taxon>Euthyneura</taxon>
        <taxon>Panpulmonata</taxon>
        <taxon>Sacoglossa</taxon>
        <taxon>Placobranchoidea</taxon>
        <taxon>Plakobranchidae</taxon>
        <taxon>Elysia</taxon>
    </lineage>
</organism>
<reference evidence="1" key="1">
    <citation type="journal article" date="2023" name="G3 (Bethesda)">
        <title>A reference genome for the long-term kleptoplast-retaining sea slug Elysia crispata morphotype clarki.</title>
        <authorList>
            <person name="Eastman K.E."/>
            <person name="Pendleton A.L."/>
            <person name="Shaikh M.A."/>
            <person name="Suttiyut T."/>
            <person name="Ogas R."/>
            <person name="Tomko P."/>
            <person name="Gavelis G."/>
            <person name="Widhalm J.R."/>
            <person name="Wisecaver J.H."/>
        </authorList>
    </citation>
    <scope>NUCLEOTIDE SEQUENCE</scope>
    <source>
        <strain evidence="1">ECLA1</strain>
    </source>
</reference>
<dbReference type="EMBL" id="JAWDGP010003771">
    <property type="protein sequence ID" value="KAK3771116.1"/>
    <property type="molecule type" value="Genomic_DNA"/>
</dbReference>
<dbReference type="Proteomes" id="UP001283361">
    <property type="component" value="Unassembled WGS sequence"/>
</dbReference>
<keyword evidence="2" id="KW-1185">Reference proteome</keyword>